<dbReference type="InterPro" id="IPR041218">
    <property type="entry name" value="DUF5606"/>
</dbReference>
<dbReference type="OrthoDB" id="675198at2"/>
<dbReference type="InterPro" id="IPR049281">
    <property type="entry name" value="BVU_3817-like_C_sf"/>
</dbReference>
<organism evidence="3 4">
    <name type="scientific">Sphingobacterium lactis</name>
    <dbReference type="NCBI Taxonomy" id="797291"/>
    <lineage>
        <taxon>Bacteria</taxon>
        <taxon>Pseudomonadati</taxon>
        <taxon>Bacteroidota</taxon>
        <taxon>Sphingobacteriia</taxon>
        <taxon>Sphingobacteriales</taxon>
        <taxon>Sphingobacteriaceae</taxon>
        <taxon>Sphingobacterium</taxon>
    </lineage>
</organism>
<dbReference type="InterPro" id="IPR049282">
    <property type="entry name" value="BVU_3817_N_sf"/>
</dbReference>
<evidence type="ECO:0000313" key="3">
    <source>
        <dbReference type="EMBL" id="SEG66396.1"/>
    </source>
</evidence>
<dbReference type="Proteomes" id="UP000236731">
    <property type="component" value="Unassembled WGS sequence"/>
</dbReference>
<reference evidence="4" key="1">
    <citation type="submission" date="2016-10" db="EMBL/GenBank/DDBJ databases">
        <authorList>
            <person name="Varghese N."/>
            <person name="Submissions S."/>
        </authorList>
    </citation>
    <scope>NUCLEOTIDE SEQUENCE [LARGE SCALE GENOMIC DNA]</scope>
    <source>
        <strain evidence="4">DSM 22361</strain>
    </source>
</reference>
<protein>
    <submittedName>
        <fullName evidence="3">Uncharacterized protein</fullName>
    </submittedName>
</protein>
<keyword evidence="4" id="KW-1185">Reference proteome</keyword>
<dbReference type="Pfam" id="PF18347">
    <property type="entry name" value="DUF5606"/>
    <property type="match status" value="1"/>
</dbReference>
<name>A0A1H6C208_9SPHI</name>
<dbReference type="Gene3D" id="1.10.10.1650">
    <property type="match status" value="1"/>
</dbReference>
<evidence type="ECO:0000259" key="2">
    <source>
        <dbReference type="Pfam" id="PF21186"/>
    </source>
</evidence>
<feature type="domain" description="DUF6852" evidence="2">
    <location>
        <begin position="53"/>
        <end position="119"/>
    </location>
</feature>
<evidence type="ECO:0000259" key="1">
    <source>
        <dbReference type="Pfam" id="PF18347"/>
    </source>
</evidence>
<sequence length="134" mass="14855">MNLRGLVSVTGKPGLFKLIGQNKGGFVLESLDAAKVKSVVNLSTTKMATLEDITIYGEDDEIRLMDVLETIKTNGGNTPDPKADGDTLRNFFREVAPNHDESRVYTSDIKKIISWYNIIKELPLFDEEAPEPIA</sequence>
<accession>A0A1H6C208</accession>
<dbReference type="InterPro" id="IPR049280">
    <property type="entry name" value="DUF6852"/>
</dbReference>
<evidence type="ECO:0000313" key="4">
    <source>
        <dbReference type="Proteomes" id="UP000236731"/>
    </source>
</evidence>
<dbReference type="RefSeq" id="WP_103907505.1">
    <property type="nucleotide sequence ID" value="NZ_CP049246.1"/>
</dbReference>
<dbReference type="Gene3D" id="2.30.30.730">
    <property type="match status" value="1"/>
</dbReference>
<dbReference type="AlphaFoldDB" id="A0A1H6C208"/>
<dbReference type="EMBL" id="FNUT01000012">
    <property type="protein sequence ID" value="SEG66396.1"/>
    <property type="molecule type" value="Genomic_DNA"/>
</dbReference>
<gene>
    <name evidence="3" type="ORF">SAMN05421877_112108</name>
</gene>
<dbReference type="Pfam" id="PF21186">
    <property type="entry name" value="DUF6852"/>
    <property type="match status" value="1"/>
</dbReference>
<proteinExistence type="predicted"/>
<feature type="domain" description="DUF5606" evidence="1">
    <location>
        <begin position="3"/>
        <end position="50"/>
    </location>
</feature>